<name>A0A0D1WTE3_9EURO</name>
<dbReference type="HOGENOM" id="CLU_2236619_0_0_1"/>
<evidence type="ECO:0000313" key="2">
    <source>
        <dbReference type="Proteomes" id="UP000053599"/>
    </source>
</evidence>
<gene>
    <name evidence="1" type="ORF">PV11_10135</name>
</gene>
<sequence length="105" mass="12286">MAWWLWHIEKRLIETLLNSPSFHRGVQKVHKTVHQLQHGKPPEYYGGTHIERTSKPRISSLLLRLRPHWKAVQYARTRYLHLSLIQPSKKPAAALDISSNCFGKN</sequence>
<dbReference type="Proteomes" id="UP000053599">
    <property type="component" value="Unassembled WGS sequence"/>
</dbReference>
<protein>
    <submittedName>
        <fullName evidence="1">Uncharacterized protein</fullName>
    </submittedName>
</protein>
<reference evidence="1 2" key="1">
    <citation type="submission" date="2015-01" db="EMBL/GenBank/DDBJ databases">
        <title>The Genome Sequence of Exophiala sideris CBS121828.</title>
        <authorList>
            <consortium name="The Broad Institute Genomics Platform"/>
            <person name="Cuomo C."/>
            <person name="de Hoog S."/>
            <person name="Gorbushina A."/>
            <person name="Stielow B."/>
            <person name="Teixiera M."/>
            <person name="Abouelleil A."/>
            <person name="Chapman S.B."/>
            <person name="Priest M."/>
            <person name="Young S.K."/>
            <person name="Wortman J."/>
            <person name="Nusbaum C."/>
            <person name="Birren B."/>
        </authorList>
    </citation>
    <scope>NUCLEOTIDE SEQUENCE [LARGE SCALE GENOMIC DNA]</scope>
    <source>
        <strain evidence="1 2">CBS 121828</strain>
    </source>
</reference>
<accession>A0A0D1WTE3</accession>
<evidence type="ECO:0000313" key="1">
    <source>
        <dbReference type="EMBL" id="KIV78416.1"/>
    </source>
</evidence>
<dbReference type="Pfam" id="PF10906">
    <property type="entry name" value="Mrx7"/>
    <property type="match status" value="1"/>
</dbReference>
<dbReference type="EMBL" id="KN846954">
    <property type="protein sequence ID" value="KIV78416.1"/>
    <property type="molecule type" value="Genomic_DNA"/>
</dbReference>
<organism evidence="1 2">
    <name type="scientific">Exophiala sideris</name>
    <dbReference type="NCBI Taxonomy" id="1016849"/>
    <lineage>
        <taxon>Eukaryota</taxon>
        <taxon>Fungi</taxon>
        <taxon>Dikarya</taxon>
        <taxon>Ascomycota</taxon>
        <taxon>Pezizomycotina</taxon>
        <taxon>Eurotiomycetes</taxon>
        <taxon>Chaetothyriomycetidae</taxon>
        <taxon>Chaetothyriales</taxon>
        <taxon>Herpotrichiellaceae</taxon>
        <taxon>Exophiala</taxon>
    </lineage>
</organism>
<dbReference type="OrthoDB" id="4138121at2759"/>
<proteinExistence type="predicted"/>
<dbReference type="InterPro" id="IPR020301">
    <property type="entry name" value="Mrx7"/>
</dbReference>
<dbReference type="AlphaFoldDB" id="A0A0D1WTE3"/>